<accession>A0A4V1Q3R2</accession>
<comment type="caution">
    <text evidence="2">The sequence shown here is derived from an EMBL/GenBank/DDBJ whole genome shotgun (WGS) entry which is preliminary data.</text>
</comment>
<keyword evidence="3" id="KW-1185">Reference proteome</keyword>
<feature type="compositionally biased region" description="Basic and acidic residues" evidence="1">
    <location>
        <begin position="61"/>
        <end position="71"/>
    </location>
</feature>
<feature type="compositionally biased region" description="Basic and acidic residues" evidence="1">
    <location>
        <begin position="8"/>
        <end position="27"/>
    </location>
</feature>
<protein>
    <submittedName>
        <fullName evidence="2">Uncharacterized protein</fullName>
    </submittedName>
</protein>
<evidence type="ECO:0000313" key="3">
    <source>
        <dbReference type="Proteomes" id="UP000290288"/>
    </source>
</evidence>
<feature type="non-terminal residue" evidence="2">
    <location>
        <position position="78"/>
    </location>
</feature>
<evidence type="ECO:0000256" key="1">
    <source>
        <dbReference type="SAM" id="MobiDB-lite"/>
    </source>
</evidence>
<organism evidence="2 3">
    <name type="scientific">Candolleomyces aberdarensis</name>
    <dbReference type="NCBI Taxonomy" id="2316362"/>
    <lineage>
        <taxon>Eukaryota</taxon>
        <taxon>Fungi</taxon>
        <taxon>Dikarya</taxon>
        <taxon>Basidiomycota</taxon>
        <taxon>Agaricomycotina</taxon>
        <taxon>Agaricomycetes</taxon>
        <taxon>Agaricomycetidae</taxon>
        <taxon>Agaricales</taxon>
        <taxon>Agaricineae</taxon>
        <taxon>Psathyrellaceae</taxon>
        <taxon>Candolleomyces</taxon>
    </lineage>
</organism>
<name>A0A4V1Q3R2_9AGAR</name>
<evidence type="ECO:0000313" key="2">
    <source>
        <dbReference type="EMBL" id="RXW19478.1"/>
    </source>
</evidence>
<feature type="region of interest" description="Disordered" evidence="1">
    <location>
        <begin position="1"/>
        <end position="78"/>
    </location>
</feature>
<proteinExistence type="predicted"/>
<gene>
    <name evidence="2" type="ORF">EST38_g6366</name>
</gene>
<dbReference type="AlphaFoldDB" id="A0A4V1Q3R2"/>
<dbReference type="Proteomes" id="UP000290288">
    <property type="component" value="Unassembled WGS sequence"/>
</dbReference>
<reference evidence="2 3" key="1">
    <citation type="submission" date="2019-01" db="EMBL/GenBank/DDBJ databases">
        <title>Draft genome sequence of Psathyrella aberdarensis IHI B618.</title>
        <authorList>
            <person name="Buettner E."/>
            <person name="Kellner H."/>
        </authorList>
    </citation>
    <scope>NUCLEOTIDE SEQUENCE [LARGE SCALE GENOMIC DNA]</scope>
    <source>
        <strain evidence="2 3">IHI B618</strain>
    </source>
</reference>
<sequence>MAQYGWDENDHEHHKEATPTRDDRKPSASDQKSLVPSELVIDPALKDPSDKRPSEQPAFAMDRRRHYDDRLPSPPLVP</sequence>
<feature type="compositionally biased region" description="Basic and acidic residues" evidence="1">
    <location>
        <begin position="44"/>
        <end position="54"/>
    </location>
</feature>
<dbReference type="EMBL" id="SDEE01000199">
    <property type="protein sequence ID" value="RXW19478.1"/>
    <property type="molecule type" value="Genomic_DNA"/>
</dbReference>